<proteinExistence type="predicted"/>
<dbReference type="InterPro" id="IPR027417">
    <property type="entry name" value="P-loop_NTPase"/>
</dbReference>
<dbReference type="Gene3D" id="3.40.50.300">
    <property type="entry name" value="P-loop containing nucleotide triphosphate hydrolases"/>
    <property type="match status" value="1"/>
</dbReference>
<dbReference type="Proteomes" id="UP001253595">
    <property type="component" value="Unassembled WGS sequence"/>
</dbReference>
<organism evidence="5 6">
    <name type="scientific">Cellvibrio fibrivorans</name>
    <dbReference type="NCBI Taxonomy" id="126350"/>
    <lineage>
        <taxon>Bacteria</taxon>
        <taxon>Pseudomonadati</taxon>
        <taxon>Pseudomonadota</taxon>
        <taxon>Gammaproteobacteria</taxon>
        <taxon>Cellvibrionales</taxon>
        <taxon>Cellvibrionaceae</taxon>
        <taxon>Cellvibrio</taxon>
    </lineage>
</organism>
<dbReference type="PANTHER" id="PTHR32071:SF17">
    <property type="entry name" value="TRANSCRIPTIONAL REGULATOR (NTRC FAMILY)"/>
    <property type="match status" value="1"/>
</dbReference>
<evidence type="ECO:0000259" key="4">
    <source>
        <dbReference type="PROSITE" id="PS50045"/>
    </source>
</evidence>
<dbReference type="PANTHER" id="PTHR32071">
    <property type="entry name" value="TRANSCRIPTIONAL REGULATORY PROTEIN"/>
    <property type="match status" value="1"/>
</dbReference>
<dbReference type="EMBL" id="JAVDVX010000001">
    <property type="protein sequence ID" value="MDR7088377.1"/>
    <property type="molecule type" value="Genomic_DNA"/>
</dbReference>
<feature type="domain" description="Sigma-54 factor interaction" evidence="4">
    <location>
        <begin position="180"/>
        <end position="383"/>
    </location>
</feature>
<evidence type="ECO:0000256" key="1">
    <source>
        <dbReference type="ARBA" id="ARBA00022553"/>
    </source>
</evidence>
<keyword evidence="2" id="KW-0547">Nucleotide-binding</keyword>
<dbReference type="PROSITE" id="PS50045">
    <property type="entry name" value="SIGMA54_INTERACT_4"/>
    <property type="match status" value="1"/>
</dbReference>
<keyword evidence="6" id="KW-1185">Reference proteome</keyword>
<name>A0ABU1UT67_9GAMM</name>
<accession>A0ABU1UT67</accession>
<keyword evidence="1" id="KW-0597">Phosphoprotein</keyword>
<keyword evidence="3" id="KW-0067">ATP-binding</keyword>
<dbReference type="InterPro" id="IPR002078">
    <property type="entry name" value="Sigma_54_int"/>
</dbReference>
<dbReference type="SUPFAM" id="SSF52540">
    <property type="entry name" value="P-loop containing nucleoside triphosphate hydrolases"/>
    <property type="match status" value="1"/>
</dbReference>
<reference evidence="5 6" key="1">
    <citation type="submission" date="2023-07" db="EMBL/GenBank/DDBJ databases">
        <title>Sorghum-associated microbial communities from plants grown in Nebraska, USA.</title>
        <authorList>
            <person name="Schachtman D."/>
        </authorList>
    </citation>
    <scope>NUCLEOTIDE SEQUENCE [LARGE SCALE GENOMIC DNA]</scope>
    <source>
        <strain evidence="5 6">BE190</strain>
    </source>
</reference>
<gene>
    <name evidence="5" type="ORF">J2X05_000380</name>
</gene>
<evidence type="ECO:0000256" key="2">
    <source>
        <dbReference type="ARBA" id="ARBA00022741"/>
    </source>
</evidence>
<dbReference type="RefSeq" id="WP_310067937.1">
    <property type="nucleotide sequence ID" value="NZ_JAVDVX010000001.1"/>
</dbReference>
<protein>
    <submittedName>
        <fullName evidence="5">Transcriptional regulator of acetoin/glycerol metabolism</fullName>
    </submittedName>
</protein>
<dbReference type="Pfam" id="PF14532">
    <property type="entry name" value="Sigma54_activ_2"/>
    <property type="match status" value="1"/>
</dbReference>
<evidence type="ECO:0000256" key="3">
    <source>
        <dbReference type="ARBA" id="ARBA00022840"/>
    </source>
</evidence>
<comment type="caution">
    <text evidence="5">The sequence shown here is derived from an EMBL/GenBank/DDBJ whole genome shotgun (WGS) entry which is preliminary data.</text>
</comment>
<evidence type="ECO:0000313" key="6">
    <source>
        <dbReference type="Proteomes" id="UP001253595"/>
    </source>
</evidence>
<sequence length="400" mass="44348">MIALFQAAMNHKPVARAIHKFNQSTSAKWVPVNKSFITLSKIILRAAVDRLGLAHAAITLRCVTHQGYHHLLLVNDTQDLQLAAAGKVEEFFISTQEANNSPFEDFIAETAFSLPLNFKLPQGQPQRLGYLVAQAAPGVEAKPAQLTKELALVADEIIRTIGRYQTRYRAIHIYGDQSYWIGNSKALRQLDQRIDQLAKGTQPVLIRANKGSGKVIAARSLHCLSRADTAPFIESDCNEWEEGAAASILQSLHTYANGGTLFVRNIDALSSSSFQALRNFWLKAANARFDGTYSVRLIMSLSSEDAPLASSQSQWLAQHALELRLPALRERYGDLRDLAQFYIREFALTAEFDLTEEAWQLLESTDSLVDVEQLKAAIQKLSLIANGALVSAEELRSVLD</sequence>
<evidence type="ECO:0000313" key="5">
    <source>
        <dbReference type="EMBL" id="MDR7088377.1"/>
    </source>
</evidence>